<evidence type="ECO:0000313" key="3">
    <source>
        <dbReference type="Proteomes" id="UP000326950"/>
    </source>
</evidence>
<sequence length="68" mass="8108">MKQLRVASVKPIDVTYFQEVKDHFLYLFLLPLHYPMSTNPSLLFLLPLFSIYYLSAHILRLFNLFSSR</sequence>
<feature type="transmembrane region" description="Helical" evidence="1">
    <location>
        <begin position="42"/>
        <end position="62"/>
    </location>
</feature>
<dbReference type="AlphaFoldDB" id="A0A5N6USY3"/>
<keyword evidence="1" id="KW-1133">Transmembrane helix</keyword>
<keyword evidence="3" id="KW-1185">Reference proteome</keyword>
<dbReference type="Proteomes" id="UP000326950">
    <property type="component" value="Unassembled WGS sequence"/>
</dbReference>
<keyword evidence="1" id="KW-0812">Transmembrane</keyword>
<reference evidence="2 3" key="1">
    <citation type="submission" date="2019-04" db="EMBL/GenBank/DDBJ databases">
        <title>Friends and foes A comparative genomics study of 23 Aspergillus species from section Flavi.</title>
        <authorList>
            <consortium name="DOE Joint Genome Institute"/>
            <person name="Kjaerbolling I."/>
            <person name="Vesth T."/>
            <person name="Frisvad J.C."/>
            <person name="Nybo J.L."/>
            <person name="Theobald S."/>
            <person name="Kildgaard S."/>
            <person name="Isbrandt T."/>
            <person name="Kuo A."/>
            <person name="Sato A."/>
            <person name="Lyhne E.K."/>
            <person name="Kogle M.E."/>
            <person name="Wiebenga A."/>
            <person name="Kun R.S."/>
            <person name="Lubbers R.J."/>
            <person name="Makela M.R."/>
            <person name="Barry K."/>
            <person name="Chovatia M."/>
            <person name="Clum A."/>
            <person name="Daum C."/>
            <person name="Haridas S."/>
            <person name="He G."/>
            <person name="LaButti K."/>
            <person name="Lipzen A."/>
            <person name="Mondo S."/>
            <person name="Riley R."/>
            <person name="Salamov A."/>
            <person name="Simmons B.A."/>
            <person name="Magnuson J.K."/>
            <person name="Henrissat B."/>
            <person name="Mortensen U.H."/>
            <person name="Larsen T.O."/>
            <person name="Devries R.P."/>
            <person name="Grigoriev I.V."/>
            <person name="Machida M."/>
            <person name="Baker S.E."/>
            <person name="Andersen M.R."/>
        </authorList>
    </citation>
    <scope>NUCLEOTIDE SEQUENCE [LARGE SCALE GENOMIC DNA]</scope>
    <source>
        <strain evidence="2 3">CBS 117626</strain>
    </source>
</reference>
<dbReference type="EMBL" id="ML738637">
    <property type="protein sequence ID" value="KAE8161758.1"/>
    <property type="molecule type" value="Genomic_DNA"/>
</dbReference>
<protein>
    <submittedName>
        <fullName evidence="2">Uncharacterized protein</fullName>
    </submittedName>
</protein>
<keyword evidence="1" id="KW-0472">Membrane</keyword>
<name>A0A5N6USY3_ASPTM</name>
<evidence type="ECO:0000313" key="2">
    <source>
        <dbReference type="EMBL" id="KAE8161758.1"/>
    </source>
</evidence>
<evidence type="ECO:0000256" key="1">
    <source>
        <dbReference type="SAM" id="Phobius"/>
    </source>
</evidence>
<proteinExistence type="predicted"/>
<accession>A0A5N6USY3</accession>
<gene>
    <name evidence="2" type="ORF">BDV40DRAFT_266626</name>
</gene>
<organism evidence="2 3">
    <name type="scientific">Aspergillus tamarii</name>
    <dbReference type="NCBI Taxonomy" id="41984"/>
    <lineage>
        <taxon>Eukaryota</taxon>
        <taxon>Fungi</taxon>
        <taxon>Dikarya</taxon>
        <taxon>Ascomycota</taxon>
        <taxon>Pezizomycotina</taxon>
        <taxon>Eurotiomycetes</taxon>
        <taxon>Eurotiomycetidae</taxon>
        <taxon>Eurotiales</taxon>
        <taxon>Aspergillaceae</taxon>
        <taxon>Aspergillus</taxon>
        <taxon>Aspergillus subgen. Circumdati</taxon>
    </lineage>
</organism>